<dbReference type="AlphaFoldDB" id="A0A0C3NN10"/>
<accession>A0A0C3NN10</accession>
<evidence type="ECO:0000256" key="2">
    <source>
        <dbReference type="PIRNR" id="PIRNR001365"/>
    </source>
</evidence>
<feature type="active site" description="Proton donor/acceptor" evidence="3">
    <location>
        <position position="155"/>
    </location>
</feature>
<organism evidence="5 6">
    <name type="scientific">Phlebiopsis gigantea (strain 11061_1 CR5-6)</name>
    <name type="common">White-rot fungus</name>
    <name type="synonym">Peniophora gigantea</name>
    <dbReference type="NCBI Taxonomy" id="745531"/>
    <lineage>
        <taxon>Eukaryota</taxon>
        <taxon>Fungi</taxon>
        <taxon>Dikarya</taxon>
        <taxon>Basidiomycota</taxon>
        <taxon>Agaricomycotina</taxon>
        <taxon>Agaricomycetes</taxon>
        <taxon>Polyporales</taxon>
        <taxon>Phanerochaetaceae</taxon>
        <taxon>Phlebiopsis</taxon>
    </lineage>
</organism>
<evidence type="ECO:0008006" key="7">
    <source>
        <dbReference type="Google" id="ProtNLM"/>
    </source>
</evidence>
<proteinExistence type="inferred from homology"/>
<gene>
    <name evidence="5" type="ORF">PHLGIDRAFT_107002</name>
</gene>
<evidence type="ECO:0000256" key="3">
    <source>
        <dbReference type="PIRSR" id="PIRSR001365-1"/>
    </source>
</evidence>
<comment type="similarity">
    <text evidence="2">Belongs to the DapA family.</text>
</comment>
<dbReference type="SMART" id="SM01130">
    <property type="entry name" value="DHDPS"/>
    <property type="match status" value="1"/>
</dbReference>
<dbReference type="Gene3D" id="3.20.20.70">
    <property type="entry name" value="Aldolase class I"/>
    <property type="match status" value="1"/>
</dbReference>
<dbReference type="PANTHER" id="PTHR12128:SF66">
    <property type="entry name" value="4-HYDROXY-2-OXOGLUTARATE ALDOLASE, MITOCHONDRIAL"/>
    <property type="match status" value="1"/>
</dbReference>
<evidence type="ECO:0000313" key="6">
    <source>
        <dbReference type="Proteomes" id="UP000053257"/>
    </source>
</evidence>
<dbReference type="CDD" id="cd00408">
    <property type="entry name" value="DHDPS-like"/>
    <property type="match status" value="1"/>
</dbReference>
<dbReference type="InterPro" id="IPR013785">
    <property type="entry name" value="Aldolase_TIM"/>
</dbReference>
<dbReference type="PANTHER" id="PTHR12128">
    <property type="entry name" value="DIHYDRODIPICOLINATE SYNTHASE"/>
    <property type="match status" value="1"/>
</dbReference>
<dbReference type="HOGENOM" id="CLU_049343_0_2_1"/>
<evidence type="ECO:0000313" key="5">
    <source>
        <dbReference type="EMBL" id="KIP06444.1"/>
    </source>
</evidence>
<dbReference type="PIRSF" id="PIRSF001365">
    <property type="entry name" value="DHDPS"/>
    <property type="match status" value="1"/>
</dbReference>
<dbReference type="GO" id="GO:0008840">
    <property type="term" value="F:4-hydroxy-tetrahydrodipicolinate synthase activity"/>
    <property type="evidence" value="ECO:0007669"/>
    <property type="project" value="TreeGrafter"/>
</dbReference>
<dbReference type="PRINTS" id="PR00146">
    <property type="entry name" value="DHPICSNTHASE"/>
</dbReference>
<feature type="binding site" evidence="4">
    <location>
        <position position="241"/>
    </location>
    <ligand>
        <name>pyruvate</name>
        <dbReference type="ChEBI" id="CHEBI:15361"/>
    </ligand>
</feature>
<dbReference type="InterPro" id="IPR002220">
    <property type="entry name" value="DapA-like"/>
</dbReference>
<evidence type="ECO:0000256" key="1">
    <source>
        <dbReference type="ARBA" id="ARBA00023239"/>
    </source>
</evidence>
<dbReference type="Proteomes" id="UP000053257">
    <property type="component" value="Unassembled WGS sequence"/>
</dbReference>
<dbReference type="SUPFAM" id="SSF51569">
    <property type="entry name" value="Aldolase"/>
    <property type="match status" value="1"/>
</dbReference>
<sequence length="345" mass="35703">MNGHTNGVNGSASSRVLTPGIFAPIPTFFLPDTEDLDLESFAAHVVRLAKANVRPLVSGSMGEAIHLTHAERTTLIKTARAALDGAGFADVPIVAGTGAGSTRETVALCHEAAAAGADFVIVITSGYFAGALTRDALKAYFVEVSEKSPLPVIIYNYPGASGGIDLDSDLITEIAEQCPNTAGVKLTCGNVGKLTRICATVSETAFATSHPRKNANAPFLVLGGFADFILPSTYANGHGAIIGLGNVAPHACARVFELSVASLADAALLPEAQRLQGIVARGDFTIAKASISGTKFLLEKLYGYGGRPRKPLPPIAPAAADALWAHPHVQELVAAERELSGKTAP</sequence>
<dbReference type="Pfam" id="PF00701">
    <property type="entry name" value="DHDPS"/>
    <property type="match status" value="1"/>
</dbReference>
<evidence type="ECO:0000256" key="4">
    <source>
        <dbReference type="PIRSR" id="PIRSR001365-2"/>
    </source>
</evidence>
<dbReference type="OrthoDB" id="191315at2759"/>
<reference evidence="5 6" key="1">
    <citation type="journal article" date="2014" name="PLoS Genet.">
        <title>Analysis of the Phlebiopsis gigantea genome, transcriptome and secretome provides insight into its pioneer colonization strategies of wood.</title>
        <authorList>
            <person name="Hori C."/>
            <person name="Ishida T."/>
            <person name="Igarashi K."/>
            <person name="Samejima M."/>
            <person name="Suzuki H."/>
            <person name="Master E."/>
            <person name="Ferreira P."/>
            <person name="Ruiz-Duenas F.J."/>
            <person name="Held B."/>
            <person name="Canessa P."/>
            <person name="Larrondo L.F."/>
            <person name="Schmoll M."/>
            <person name="Druzhinina I.S."/>
            <person name="Kubicek C.P."/>
            <person name="Gaskell J.A."/>
            <person name="Kersten P."/>
            <person name="St John F."/>
            <person name="Glasner J."/>
            <person name="Sabat G."/>
            <person name="Splinter BonDurant S."/>
            <person name="Syed K."/>
            <person name="Yadav J."/>
            <person name="Mgbeahuruike A.C."/>
            <person name="Kovalchuk A."/>
            <person name="Asiegbu F.O."/>
            <person name="Lackner G."/>
            <person name="Hoffmeister D."/>
            <person name="Rencoret J."/>
            <person name="Gutierrez A."/>
            <person name="Sun H."/>
            <person name="Lindquist E."/>
            <person name="Barry K."/>
            <person name="Riley R."/>
            <person name="Grigoriev I.V."/>
            <person name="Henrissat B."/>
            <person name="Kues U."/>
            <person name="Berka R.M."/>
            <person name="Martinez A.T."/>
            <person name="Covert S.F."/>
            <person name="Blanchette R.A."/>
            <person name="Cullen D."/>
        </authorList>
    </citation>
    <scope>NUCLEOTIDE SEQUENCE [LARGE SCALE GENOMIC DNA]</scope>
    <source>
        <strain evidence="5 6">11061_1 CR5-6</strain>
    </source>
</reference>
<dbReference type="STRING" id="745531.A0A0C3NN10"/>
<name>A0A0C3NN10_PHLG1</name>
<keyword evidence="1 2" id="KW-0456">Lyase</keyword>
<feature type="active site" description="Schiff-base intermediate with substrate" evidence="3">
    <location>
        <position position="185"/>
    </location>
</feature>
<dbReference type="EMBL" id="KN840518">
    <property type="protein sequence ID" value="KIP06444.1"/>
    <property type="molecule type" value="Genomic_DNA"/>
</dbReference>
<keyword evidence="6" id="KW-1185">Reference proteome</keyword>
<protein>
    <recommendedName>
        <fullName evidence="7">Dihydrodipicolinate synthase</fullName>
    </recommendedName>
</protein>